<organism evidence="2 3">
    <name type="scientific">Trichoderma semiorbis</name>
    <dbReference type="NCBI Taxonomy" id="1491008"/>
    <lineage>
        <taxon>Eukaryota</taxon>
        <taxon>Fungi</taxon>
        <taxon>Dikarya</taxon>
        <taxon>Ascomycota</taxon>
        <taxon>Pezizomycotina</taxon>
        <taxon>Sordariomycetes</taxon>
        <taxon>Hypocreomycetidae</taxon>
        <taxon>Hypocreales</taxon>
        <taxon>Hypocreaceae</taxon>
        <taxon>Trichoderma</taxon>
    </lineage>
</organism>
<comment type="caution">
    <text evidence="2">The sequence shown here is derived from an EMBL/GenBank/DDBJ whole genome shotgun (WGS) entry which is preliminary data.</text>
</comment>
<reference evidence="2 3" key="1">
    <citation type="submission" date="2021-08" db="EMBL/GenBank/DDBJ databases">
        <title>The highly contiguous genome resource for Trichoderma semiorbis FJ059, a fungal antagonistic to plant pathogens.</title>
        <authorList>
            <person name="Liu T."/>
        </authorList>
    </citation>
    <scope>NUCLEOTIDE SEQUENCE [LARGE SCALE GENOMIC DNA]</scope>
    <source>
        <strain evidence="2 3">FJ059</strain>
    </source>
</reference>
<feature type="non-terminal residue" evidence="2">
    <location>
        <position position="1"/>
    </location>
</feature>
<sequence>NAEAEIMANTTRSTDDADPSYSLTRYLSDTSHYLPGHRPTQATTTESETRVLGEIRKFEAKFSFNGDTPNRS</sequence>
<proteinExistence type="predicted"/>
<feature type="region of interest" description="Disordered" evidence="1">
    <location>
        <begin position="1"/>
        <end position="20"/>
    </location>
</feature>
<evidence type="ECO:0000256" key="1">
    <source>
        <dbReference type="SAM" id="MobiDB-lite"/>
    </source>
</evidence>
<dbReference type="Proteomes" id="UP000826573">
    <property type="component" value="Unassembled WGS sequence"/>
</dbReference>
<feature type="region of interest" description="Disordered" evidence="1">
    <location>
        <begin position="29"/>
        <end position="48"/>
    </location>
</feature>
<accession>A0A9P8HAG1</accession>
<evidence type="ECO:0000313" key="2">
    <source>
        <dbReference type="EMBL" id="KAH0523218.1"/>
    </source>
</evidence>
<dbReference type="EMBL" id="JAIMJC010000006">
    <property type="protein sequence ID" value="KAH0523218.1"/>
    <property type="molecule type" value="Genomic_DNA"/>
</dbReference>
<dbReference type="AlphaFoldDB" id="A0A9P8HAG1"/>
<protein>
    <submittedName>
        <fullName evidence="2">Uncharacterized protein</fullName>
    </submittedName>
</protein>
<evidence type="ECO:0000313" key="3">
    <source>
        <dbReference type="Proteomes" id="UP000826573"/>
    </source>
</evidence>
<gene>
    <name evidence="2" type="ORF">TsFJ059_008258</name>
</gene>
<name>A0A9P8HAG1_9HYPO</name>
<keyword evidence="3" id="KW-1185">Reference proteome</keyword>